<name>A0A1M4NG87_HELFE</name>
<dbReference type="EMBL" id="LT632980">
    <property type="protein sequence ID" value="SFZ70979.1"/>
    <property type="molecule type" value="Genomic_DNA"/>
</dbReference>
<dbReference type="Pfam" id="PF02521">
    <property type="entry name" value="HP_OMP_2"/>
    <property type="match status" value="1"/>
</dbReference>
<protein>
    <submittedName>
        <fullName evidence="1">OMP1126</fullName>
    </submittedName>
</protein>
<sequence>MLKRICRLVFTGSVSLWGFDYHLSGVAESVSKIGFNHSPINSSKGIYPTESFVTITIKAQVDATLWQHQAHKIKSGLGGGLGGITYDSTRYLIDQSTGEVYGSKVFYYMGRWWGFLGNAPWKSSAVESDRHARPYVLYNAYLRYDYGKSFTLIAGRYPAKTTFMSGYTEGFEVSYRFLKHFQARWFSSFGRALAVGEFIRDWYAPITTTTKNGQAINLGVHAIGIDYHTDHFAFSPLLYFSPNTYITPGFKFHYNSNPKFKGVGFKSLTQVVVIFPTYSPHLYDTYYRGTRLGSWGASIYAQQRFDYNEFNFGGGYYQNVGNANAKIGWYGAPIGIDYRDNSVYGGLIDNMVSPNAVTGFIFGGGVYKKLYWGLLGKLTFSPRANEQTASLNIGFRWSRFVTSDVRLVYHEVSTHRGYLVGSNAYNPNFAPTLQNRSFLMTSLKAQF</sequence>
<dbReference type="AlphaFoldDB" id="A0A1M4NG87"/>
<reference evidence="1" key="1">
    <citation type="submission" date="2016-10" db="EMBL/GenBank/DDBJ databases">
        <title>Proteomic and phylogenetic analysis of the outer membrane protein repertoire of gastric Helicobacter species.</title>
        <authorList>
            <person name="Joosten M."/>
        </authorList>
    </citation>
    <scope>NUCLEOTIDE SEQUENCE</scope>
    <source>
        <strain evidence="1">CS1</strain>
    </source>
</reference>
<dbReference type="RefSeq" id="WP_104689557.1">
    <property type="nucleotide sequence ID" value="NZ_FZKG01000034.1"/>
</dbReference>
<proteinExistence type="predicted"/>
<evidence type="ECO:0000313" key="1">
    <source>
        <dbReference type="EMBL" id="SFZ70979.1"/>
    </source>
</evidence>
<dbReference type="InterPro" id="IPR003678">
    <property type="entry name" value="Put_OMP"/>
</dbReference>
<gene>
    <name evidence="1" type="primary">omp1126</name>
</gene>
<organism evidence="1">
    <name type="scientific">Helicobacter felis</name>
    <dbReference type="NCBI Taxonomy" id="214"/>
    <lineage>
        <taxon>Bacteria</taxon>
        <taxon>Pseudomonadati</taxon>
        <taxon>Campylobacterota</taxon>
        <taxon>Epsilonproteobacteria</taxon>
        <taxon>Campylobacterales</taxon>
        <taxon>Helicobacteraceae</taxon>
        <taxon>Helicobacter</taxon>
    </lineage>
</organism>
<accession>A0A1M4NG87</accession>